<accession>A0A9W7LFY3</accession>
<dbReference type="Pfam" id="PF00153">
    <property type="entry name" value="Mito_carr"/>
    <property type="match status" value="2"/>
</dbReference>
<dbReference type="PANTHER" id="PTHR46982">
    <property type="entry name" value="CITRATE/OXOGLUTARATE CARRIER PROTEIN"/>
    <property type="match status" value="1"/>
</dbReference>
<comment type="subcellular location">
    <subcellularLocation>
        <location evidence="1">Membrane</location>
        <topology evidence="1">Multi-pass membrane protein</topology>
    </subcellularLocation>
</comment>
<sequence length="277" mass="30127">MITGGHYVEVLRLAKQMQGSKAMGYASIHKQLVKETGYIGTFYRGFWPWGVIQTVKGLPVLFVNTEVKHILTTKTEVDCRLVEPLAGVSGGIAQAFFVCPTQKLKVVAVADAKIGEMGFLDAVREVVKKQGIGSLYDGILAMCTRRGLDWCIRFTVSARVKEWFVQRRRGRGEGEELGLAELMGCGMVGGAVSAITHPIDCIITNAQKPAVGDGRVKRDPVSVAVRIYREAGWGGFGRGLGAKVLDNSYHTMWMYGIGTFVYEAVRGFTGEGGGGRE</sequence>
<dbReference type="OrthoDB" id="10253709at2759"/>
<dbReference type="SUPFAM" id="SSF103506">
    <property type="entry name" value="Mitochondrial carrier"/>
    <property type="match status" value="1"/>
</dbReference>
<dbReference type="Gene3D" id="1.50.40.10">
    <property type="entry name" value="Mitochondrial carrier domain"/>
    <property type="match status" value="1"/>
</dbReference>
<dbReference type="PANTHER" id="PTHR46982:SF1">
    <property type="entry name" value="CITRATE_OXOGLUTARATE CARRIER PROTEIN"/>
    <property type="match status" value="1"/>
</dbReference>
<feature type="repeat" description="Solcar" evidence="4">
    <location>
        <begin position="78"/>
        <end position="163"/>
    </location>
</feature>
<evidence type="ECO:0000256" key="1">
    <source>
        <dbReference type="ARBA" id="ARBA00004141"/>
    </source>
</evidence>
<proteinExistence type="inferred from homology"/>
<evidence type="ECO:0000256" key="4">
    <source>
        <dbReference type="PROSITE-ProRule" id="PRU00282"/>
    </source>
</evidence>
<organism evidence="6 7">
    <name type="scientific">Triparma columacea</name>
    <dbReference type="NCBI Taxonomy" id="722753"/>
    <lineage>
        <taxon>Eukaryota</taxon>
        <taxon>Sar</taxon>
        <taxon>Stramenopiles</taxon>
        <taxon>Ochrophyta</taxon>
        <taxon>Bolidophyceae</taxon>
        <taxon>Parmales</taxon>
        <taxon>Triparmaceae</taxon>
        <taxon>Triparma</taxon>
    </lineage>
</organism>
<name>A0A9W7LFY3_9STRA</name>
<reference evidence="7" key="1">
    <citation type="journal article" date="2023" name="Commun. Biol.">
        <title>Genome analysis of Parmales, the sister group of diatoms, reveals the evolutionary specialization of diatoms from phago-mixotrophs to photoautotrophs.</title>
        <authorList>
            <person name="Ban H."/>
            <person name="Sato S."/>
            <person name="Yoshikawa S."/>
            <person name="Yamada K."/>
            <person name="Nakamura Y."/>
            <person name="Ichinomiya M."/>
            <person name="Sato N."/>
            <person name="Blanc-Mathieu R."/>
            <person name="Endo H."/>
            <person name="Kuwata A."/>
            <person name="Ogata H."/>
        </authorList>
    </citation>
    <scope>NUCLEOTIDE SEQUENCE [LARGE SCALE GENOMIC DNA]</scope>
</reference>
<evidence type="ECO:0000256" key="2">
    <source>
        <dbReference type="ARBA" id="ARBA00022692"/>
    </source>
</evidence>
<comment type="caution">
    <text evidence="6">The sequence shown here is derived from an EMBL/GenBank/DDBJ whole genome shotgun (WGS) entry which is preliminary data.</text>
</comment>
<evidence type="ECO:0000256" key="5">
    <source>
        <dbReference type="RuleBase" id="RU000488"/>
    </source>
</evidence>
<keyword evidence="3 4" id="KW-0472">Membrane</keyword>
<keyword evidence="7" id="KW-1185">Reference proteome</keyword>
<comment type="similarity">
    <text evidence="5">Belongs to the mitochondrial carrier (TC 2.A.29) family.</text>
</comment>
<dbReference type="EMBL" id="BRYA01000416">
    <property type="protein sequence ID" value="GMI48658.1"/>
    <property type="molecule type" value="Genomic_DNA"/>
</dbReference>
<dbReference type="GO" id="GO:0006843">
    <property type="term" value="P:mitochondrial citrate transmembrane transport"/>
    <property type="evidence" value="ECO:0007669"/>
    <property type="project" value="TreeGrafter"/>
</dbReference>
<gene>
    <name evidence="6" type="ORF">TrCOL_g7350</name>
</gene>
<dbReference type="GO" id="GO:0016020">
    <property type="term" value="C:membrane"/>
    <property type="evidence" value="ECO:0007669"/>
    <property type="project" value="UniProtKB-SubCell"/>
</dbReference>
<evidence type="ECO:0000313" key="6">
    <source>
        <dbReference type="EMBL" id="GMI48658.1"/>
    </source>
</evidence>
<dbReference type="InterPro" id="IPR053017">
    <property type="entry name" value="Mito_Cit/Oxoglu_Carrier"/>
</dbReference>
<dbReference type="AlphaFoldDB" id="A0A9W7LFY3"/>
<evidence type="ECO:0008006" key="8">
    <source>
        <dbReference type="Google" id="ProtNLM"/>
    </source>
</evidence>
<dbReference type="GO" id="GO:0015742">
    <property type="term" value="P:alpha-ketoglutarate transport"/>
    <property type="evidence" value="ECO:0007669"/>
    <property type="project" value="TreeGrafter"/>
</dbReference>
<keyword evidence="2 4" id="KW-0812">Transmembrane</keyword>
<keyword evidence="5" id="KW-0813">Transport</keyword>
<dbReference type="Proteomes" id="UP001165065">
    <property type="component" value="Unassembled WGS sequence"/>
</dbReference>
<evidence type="ECO:0000313" key="7">
    <source>
        <dbReference type="Proteomes" id="UP001165065"/>
    </source>
</evidence>
<dbReference type="GO" id="GO:0005371">
    <property type="term" value="F:tricarboxylate secondary active transmembrane transporter activity"/>
    <property type="evidence" value="ECO:0007669"/>
    <property type="project" value="TreeGrafter"/>
</dbReference>
<protein>
    <recommendedName>
        <fullName evidence="8">Mitochondrial carrier protein</fullName>
    </recommendedName>
</protein>
<evidence type="ECO:0000256" key="3">
    <source>
        <dbReference type="ARBA" id="ARBA00023136"/>
    </source>
</evidence>
<dbReference type="InterPro" id="IPR023395">
    <property type="entry name" value="MCP_dom_sf"/>
</dbReference>
<dbReference type="PROSITE" id="PS50920">
    <property type="entry name" value="SOLCAR"/>
    <property type="match status" value="1"/>
</dbReference>
<dbReference type="GO" id="GO:0005739">
    <property type="term" value="C:mitochondrion"/>
    <property type="evidence" value="ECO:0007669"/>
    <property type="project" value="TreeGrafter"/>
</dbReference>
<dbReference type="InterPro" id="IPR018108">
    <property type="entry name" value="MCP_transmembrane"/>
</dbReference>